<protein>
    <recommendedName>
        <fullName evidence="6">DH domain-containing protein</fullName>
    </recommendedName>
</protein>
<name>A0A409WGN7_PSICY</name>
<dbReference type="GO" id="GO:0005737">
    <property type="term" value="C:cytoplasm"/>
    <property type="evidence" value="ECO:0007669"/>
    <property type="project" value="TreeGrafter"/>
</dbReference>
<dbReference type="PANTHER" id="PTHR45818:SF3">
    <property type="entry name" value="PROTEIN VAV"/>
    <property type="match status" value="1"/>
</dbReference>
<feature type="region of interest" description="Disordered" evidence="1">
    <location>
        <begin position="281"/>
        <end position="300"/>
    </location>
</feature>
<dbReference type="SUPFAM" id="SSF48065">
    <property type="entry name" value="DBL homology domain (DH-domain)"/>
    <property type="match status" value="1"/>
</dbReference>
<dbReference type="InterPro" id="IPR000219">
    <property type="entry name" value="DH_dom"/>
</dbReference>
<feature type="region of interest" description="Disordered" evidence="1">
    <location>
        <begin position="94"/>
        <end position="124"/>
    </location>
</feature>
<feature type="domain" description="PH" evidence="2">
    <location>
        <begin position="715"/>
        <end position="823"/>
    </location>
</feature>
<feature type="region of interest" description="Disordered" evidence="1">
    <location>
        <begin position="533"/>
        <end position="585"/>
    </location>
</feature>
<dbReference type="Gene3D" id="2.30.29.30">
    <property type="entry name" value="Pleckstrin-homology domain (PH domain)/Phosphotyrosine-binding domain (PTB)"/>
    <property type="match status" value="1"/>
</dbReference>
<evidence type="ECO:0008006" key="6">
    <source>
        <dbReference type="Google" id="ProtNLM"/>
    </source>
</evidence>
<dbReference type="SUPFAM" id="SSF50729">
    <property type="entry name" value="PH domain-like"/>
    <property type="match status" value="1"/>
</dbReference>
<organism evidence="4 5">
    <name type="scientific">Psilocybe cyanescens</name>
    <dbReference type="NCBI Taxonomy" id="93625"/>
    <lineage>
        <taxon>Eukaryota</taxon>
        <taxon>Fungi</taxon>
        <taxon>Dikarya</taxon>
        <taxon>Basidiomycota</taxon>
        <taxon>Agaricomycotina</taxon>
        <taxon>Agaricomycetes</taxon>
        <taxon>Agaricomycetidae</taxon>
        <taxon>Agaricales</taxon>
        <taxon>Agaricineae</taxon>
        <taxon>Strophariaceae</taxon>
        <taxon>Psilocybe</taxon>
    </lineage>
</organism>
<feature type="region of interest" description="Disordered" evidence="1">
    <location>
        <begin position="139"/>
        <end position="165"/>
    </location>
</feature>
<dbReference type="InterPro" id="IPR011993">
    <property type="entry name" value="PH-like_dom_sf"/>
</dbReference>
<dbReference type="PROSITE" id="PS50003">
    <property type="entry name" value="PH_DOMAIN"/>
    <property type="match status" value="1"/>
</dbReference>
<feature type="region of interest" description="Disordered" evidence="1">
    <location>
        <begin position="1"/>
        <end position="28"/>
    </location>
</feature>
<dbReference type="InterPro" id="IPR001849">
    <property type="entry name" value="PH_domain"/>
</dbReference>
<feature type="domain" description="DH" evidence="3">
    <location>
        <begin position="318"/>
        <end position="672"/>
    </location>
</feature>
<dbReference type="InterPro" id="IPR035899">
    <property type="entry name" value="DBL_dom_sf"/>
</dbReference>
<evidence type="ECO:0000313" key="4">
    <source>
        <dbReference type="EMBL" id="PPQ77667.1"/>
    </source>
</evidence>
<dbReference type="EMBL" id="NHYD01003434">
    <property type="protein sequence ID" value="PPQ77667.1"/>
    <property type="molecule type" value="Genomic_DNA"/>
</dbReference>
<evidence type="ECO:0000259" key="2">
    <source>
        <dbReference type="PROSITE" id="PS50003"/>
    </source>
</evidence>
<gene>
    <name evidence="4" type="ORF">CVT25_011102</name>
</gene>
<feature type="compositionally biased region" description="Low complexity" evidence="1">
    <location>
        <begin position="1057"/>
        <end position="1073"/>
    </location>
</feature>
<dbReference type="InParanoid" id="A0A409WGN7"/>
<reference evidence="4 5" key="1">
    <citation type="journal article" date="2018" name="Evol. Lett.">
        <title>Horizontal gene cluster transfer increased hallucinogenic mushroom diversity.</title>
        <authorList>
            <person name="Reynolds H.T."/>
            <person name="Vijayakumar V."/>
            <person name="Gluck-Thaler E."/>
            <person name="Korotkin H.B."/>
            <person name="Matheny P.B."/>
            <person name="Slot J.C."/>
        </authorList>
    </citation>
    <scope>NUCLEOTIDE SEQUENCE [LARGE SCALE GENOMIC DNA]</scope>
    <source>
        <strain evidence="4 5">2631</strain>
    </source>
</reference>
<feature type="compositionally biased region" description="Basic residues" evidence="1">
    <location>
        <begin position="886"/>
        <end position="895"/>
    </location>
</feature>
<evidence type="ECO:0000259" key="3">
    <source>
        <dbReference type="PROSITE" id="PS50010"/>
    </source>
</evidence>
<feature type="compositionally biased region" description="Polar residues" evidence="1">
    <location>
        <begin position="547"/>
        <end position="561"/>
    </location>
</feature>
<dbReference type="PROSITE" id="PS50010">
    <property type="entry name" value="DH_2"/>
    <property type="match status" value="1"/>
</dbReference>
<dbReference type="GO" id="GO:0005085">
    <property type="term" value="F:guanyl-nucleotide exchange factor activity"/>
    <property type="evidence" value="ECO:0007669"/>
    <property type="project" value="InterPro"/>
</dbReference>
<proteinExistence type="predicted"/>
<comment type="caution">
    <text evidence="4">The sequence shown here is derived from an EMBL/GenBank/DDBJ whole genome shotgun (WGS) entry which is preliminary data.</text>
</comment>
<feature type="region of interest" description="Disordered" evidence="1">
    <location>
        <begin position="886"/>
        <end position="918"/>
    </location>
</feature>
<accession>A0A409WGN7</accession>
<feature type="compositionally biased region" description="Pro residues" evidence="1">
    <location>
        <begin position="899"/>
        <end position="912"/>
    </location>
</feature>
<dbReference type="CDD" id="cd00821">
    <property type="entry name" value="PH"/>
    <property type="match status" value="1"/>
</dbReference>
<dbReference type="Gene3D" id="1.20.900.10">
    <property type="entry name" value="Dbl homology (DH) domain"/>
    <property type="match status" value="2"/>
</dbReference>
<sequence>MPVMYSSFHVDPPLSPPEISGPTYSNNSTASLLLRRSSEPLGGVSTTSPEARNDLAGAKPDFMLLKSTTEPRSPRRLNICGFSPLPPIIASPICTPTASQSSQSRSESFFTSADTKDNTSVDTSASSCSSLRVLFTPSTPTWIATPPTPPSKSVRRSNTSPRRRSIFKSLSPSASFPASMHPHGKRNVNKALKRSYSLPTFSYHLGPLSFSPTNFMCEDNAEGSDALSTSPIDNPFDATFSVLDGLPGPDNTLRSKDHSGPYSNVFRLSTNSTLGEEESTVCDKSGACTPDEPSPDGSWSDHSIEDIWEIERHKDTLRKYHALKELLATEVNYLVDLKALVTVYLRNLPTLAARPLSTSSTFGRASSSFATGPWIYSYTQLQATALSSSATLPDTQNMPSSVSASVQLPAKINSRYLFSDSELDSLTRNAEEILQLHEHFVRELRAILDPLGFTVGHFSDDHGHSHLAKLDDAIRAVSTKFATEASRFNAYQSFCAGHPEAMDIIRKGFQQFPLELDAFEHRCATMVSDMLEAGSKPAASEPKHASSVGSDSPTNQSQNLNVDDRKRAMSSSSLDGGVRPTRPRSGLLVTKDSVVFPSESRREKATPRIAFTDYMIKPIQRICKYPLLLDQLLPSKALRTLGRNIDAQSDVDVIVESAAQAMRHVATCVDEARHRQEIAIQSALILSRICLGSALTYTSSSVQVLTPEFLASLGNCLLSGSLDLMYYHPSRPLNQSSSIKAKYFGAFLYTGGYLILVKVSKGKKYEPKHWFSLVDFEVSDVEDDGSLLPCSFRLSSGERHFELAAACQREKDAWLNSIRESLTHVPTWLNEPTPSFKFDDKGELLPGSDDGNAETPMGLSTIRSIPELGHTSDAEFSEPFFASLRGHGKSKKKRTGHETPPPSKQDIPPPPSRRSSSTSVKAIFLPMGSDHETVLIRRSSPAARLQVDQELQDVISQSILTARSYAFSHEVELFQAPKTTRSGFSRSNSAIGMAGMARLSKHESVRVPRRRTTESLDGLLNRGSSPLNKSISSGGRNLKKLSLSSIDYEVPTLPAESTVSPCPSPPSSQSSSRVTSLLVTESNPPVFEVPAALLSSEHLPMKTRSFVRNVRGIFHLRPVSPVSVIVSHPSQSSVPLSAPLSGQPVTHYNVLHRWTIRRRARSVHDEPRNSAAIFDDTKKAFSIASSRTNAPLST</sequence>
<dbReference type="OrthoDB" id="1716625at2759"/>
<dbReference type="AlphaFoldDB" id="A0A409WGN7"/>
<feature type="region of interest" description="Disordered" evidence="1">
    <location>
        <begin position="1054"/>
        <end position="1073"/>
    </location>
</feature>
<dbReference type="STRING" id="93625.A0A409WGN7"/>
<dbReference type="Pfam" id="PF00621">
    <property type="entry name" value="RhoGEF"/>
    <property type="match status" value="2"/>
</dbReference>
<evidence type="ECO:0000256" key="1">
    <source>
        <dbReference type="SAM" id="MobiDB-lite"/>
    </source>
</evidence>
<keyword evidence="5" id="KW-1185">Reference proteome</keyword>
<dbReference type="PANTHER" id="PTHR45818">
    <property type="entry name" value="PROTEIN VAV"/>
    <property type="match status" value="1"/>
</dbReference>
<dbReference type="Proteomes" id="UP000283269">
    <property type="component" value="Unassembled WGS sequence"/>
</dbReference>
<evidence type="ECO:0000313" key="5">
    <source>
        <dbReference type="Proteomes" id="UP000283269"/>
    </source>
</evidence>
<feature type="region of interest" description="Disordered" evidence="1">
    <location>
        <begin position="839"/>
        <end position="858"/>
    </location>
</feature>
<dbReference type="SMART" id="SM00233">
    <property type="entry name" value="PH"/>
    <property type="match status" value="1"/>
</dbReference>
<feature type="compositionally biased region" description="Low complexity" evidence="1">
    <location>
        <begin position="97"/>
        <end position="113"/>
    </location>
</feature>